<evidence type="ECO:0000256" key="3">
    <source>
        <dbReference type="ARBA" id="ARBA00001974"/>
    </source>
</evidence>
<dbReference type="EMBL" id="MVBO01000067">
    <property type="protein sequence ID" value="OZJ03814.1"/>
    <property type="molecule type" value="Genomic_DNA"/>
</dbReference>
<dbReference type="Gene3D" id="3.90.245.10">
    <property type="entry name" value="Ribonucleoside hydrolase-like"/>
    <property type="match status" value="1"/>
</dbReference>
<comment type="caution">
    <text evidence="18">The sequence shown here is derived from an EMBL/GenBank/DDBJ whole genome shotgun (WGS) entry which is preliminary data.</text>
</comment>
<evidence type="ECO:0000313" key="19">
    <source>
        <dbReference type="Proteomes" id="UP000242875"/>
    </source>
</evidence>
<comment type="cofactor">
    <cofactor evidence="2">
        <name>[4Fe-4S] cluster</name>
        <dbReference type="ChEBI" id="CHEBI:49883"/>
    </cofactor>
</comment>
<evidence type="ECO:0000256" key="8">
    <source>
        <dbReference type="ARBA" id="ARBA00022630"/>
    </source>
</evidence>
<comment type="cofactor">
    <cofactor evidence="3">
        <name>FAD</name>
        <dbReference type="ChEBI" id="CHEBI:57692"/>
    </cofactor>
</comment>
<dbReference type="InterPro" id="IPR012744">
    <property type="entry name" value="Nitri_red_NirB"/>
</dbReference>
<dbReference type="InterPro" id="IPR007419">
    <property type="entry name" value="BFD-like_2Fe2S-bd_dom"/>
</dbReference>
<keyword evidence="9" id="KW-0001">2Fe-2S</keyword>
<dbReference type="Pfam" id="PF04324">
    <property type="entry name" value="Fer2_BFD"/>
    <property type="match status" value="1"/>
</dbReference>
<dbReference type="FunFam" id="3.30.413.10:FF:000007">
    <property type="entry name" value="Nitrite reductase [NAD(P)H] large subunit"/>
    <property type="match status" value="1"/>
</dbReference>
<dbReference type="Gene3D" id="3.30.413.10">
    <property type="entry name" value="Sulfite Reductase Hemoprotein, domain 1"/>
    <property type="match status" value="1"/>
</dbReference>
<dbReference type="Gene3D" id="3.90.480.20">
    <property type="match status" value="1"/>
</dbReference>
<reference evidence="18 19" key="1">
    <citation type="journal article" date="2017" name="Mycologia">
        <title>Bifiguratus adelaidae, gen. et sp. nov., a new member of Mucoromycotina in endophytic and soil-dwelling habitats.</title>
        <authorList>
            <person name="Torres-Cruz T.J."/>
            <person name="Billingsley Tobias T.L."/>
            <person name="Almatruk M."/>
            <person name="Hesse C."/>
            <person name="Kuske C.R."/>
            <person name="Desiro A."/>
            <person name="Benucci G.M."/>
            <person name="Bonito G."/>
            <person name="Stajich J.E."/>
            <person name="Dunlap C."/>
            <person name="Arnold A.E."/>
            <person name="Porras-Alfaro A."/>
        </authorList>
    </citation>
    <scope>NUCLEOTIDE SEQUENCE [LARGE SCALE GENOMIC DNA]</scope>
    <source>
        <strain evidence="18 19">AZ0501</strain>
    </source>
</reference>
<dbReference type="Pfam" id="PF03460">
    <property type="entry name" value="NIR_SIR_ferr"/>
    <property type="match status" value="1"/>
</dbReference>
<evidence type="ECO:0000256" key="9">
    <source>
        <dbReference type="ARBA" id="ARBA00022714"/>
    </source>
</evidence>
<comment type="similarity">
    <text evidence="5">Belongs to the IUNH family.</text>
</comment>
<dbReference type="InterPro" id="IPR036922">
    <property type="entry name" value="Rieske_2Fe-2S_sf"/>
</dbReference>
<keyword evidence="15" id="KW-0534">Nitrate assimilation</keyword>
<dbReference type="SUPFAM" id="SSF53590">
    <property type="entry name" value="Nucleoside hydrolase"/>
    <property type="match status" value="1"/>
</dbReference>
<dbReference type="SUPFAM" id="SSF51905">
    <property type="entry name" value="FAD/NAD(P)-binding domain"/>
    <property type="match status" value="1"/>
</dbReference>
<evidence type="ECO:0000256" key="11">
    <source>
        <dbReference type="ARBA" id="ARBA00022827"/>
    </source>
</evidence>
<evidence type="ECO:0000256" key="2">
    <source>
        <dbReference type="ARBA" id="ARBA00001966"/>
    </source>
</evidence>
<dbReference type="InterPro" id="IPR052034">
    <property type="entry name" value="NasD-like"/>
</dbReference>
<dbReference type="GO" id="GO:0020037">
    <property type="term" value="F:heme binding"/>
    <property type="evidence" value="ECO:0007669"/>
    <property type="project" value="InterPro"/>
</dbReference>
<keyword evidence="19" id="KW-1185">Reference proteome</keyword>
<evidence type="ECO:0000256" key="14">
    <source>
        <dbReference type="ARBA" id="ARBA00023014"/>
    </source>
</evidence>
<dbReference type="GO" id="GO:0042128">
    <property type="term" value="P:nitrate assimilation"/>
    <property type="evidence" value="ECO:0007669"/>
    <property type="project" value="UniProtKB-KW"/>
</dbReference>
<dbReference type="Pfam" id="PF07992">
    <property type="entry name" value="Pyr_redox_2"/>
    <property type="match status" value="1"/>
</dbReference>
<evidence type="ECO:0000256" key="16">
    <source>
        <dbReference type="ARBA" id="ARBA00034078"/>
    </source>
</evidence>
<keyword evidence="13" id="KW-0408">Iron</keyword>
<dbReference type="InterPro" id="IPR006067">
    <property type="entry name" value="NO2/SO3_Rdtase_4Fe4S_dom"/>
</dbReference>
<evidence type="ECO:0000259" key="17">
    <source>
        <dbReference type="PROSITE" id="PS51296"/>
    </source>
</evidence>
<dbReference type="Gene3D" id="2.102.10.10">
    <property type="entry name" value="Rieske [2Fe-2S] iron-sulphur domain"/>
    <property type="match status" value="1"/>
</dbReference>
<comment type="cofactor">
    <cofactor evidence="16">
        <name>[2Fe-2S] cluster</name>
        <dbReference type="ChEBI" id="CHEBI:190135"/>
    </cofactor>
</comment>
<proteinExistence type="inferred from homology"/>
<dbReference type="InterPro" id="IPR036136">
    <property type="entry name" value="Nit/Sulf_reduc_fer-like_dom_sf"/>
</dbReference>
<dbReference type="PROSITE" id="PS51296">
    <property type="entry name" value="RIESKE"/>
    <property type="match status" value="1"/>
</dbReference>
<evidence type="ECO:0000256" key="10">
    <source>
        <dbReference type="ARBA" id="ARBA00022723"/>
    </source>
</evidence>
<keyword evidence="14" id="KW-0411">Iron-sulfur</keyword>
<dbReference type="PRINTS" id="PR00368">
    <property type="entry name" value="FADPNR"/>
</dbReference>
<name>A0A261XZX7_9FUNG</name>
<comment type="pathway">
    <text evidence="4">Nitrogen metabolism; nitrate reduction (assimilation).</text>
</comment>
<dbReference type="InterPro" id="IPR036188">
    <property type="entry name" value="FAD/NAD-bd_sf"/>
</dbReference>
<evidence type="ECO:0000256" key="12">
    <source>
        <dbReference type="ARBA" id="ARBA00023002"/>
    </source>
</evidence>
<dbReference type="InterPro" id="IPR005117">
    <property type="entry name" value="NiRdtase/SiRdtase_haem-b_fer"/>
</dbReference>
<dbReference type="Proteomes" id="UP000242875">
    <property type="component" value="Unassembled WGS sequence"/>
</dbReference>
<dbReference type="OrthoDB" id="432169at2759"/>
<dbReference type="GO" id="GO:0050661">
    <property type="term" value="F:NADP binding"/>
    <property type="evidence" value="ECO:0007669"/>
    <property type="project" value="InterPro"/>
</dbReference>
<comment type="similarity">
    <text evidence="6">Belongs to the nitrite and sulfite reductase 4Fe-4S domain family.</text>
</comment>
<evidence type="ECO:0000256" key="6">
    <source>
        <dbReference type="ARBA" id="ARBA00010429"/>
    </source>
</evidence>
<dbReference type="InterPro" id="IPR023753">
    <property type="entry name" value="FAD/NAD-binding_dom"/>
</dbReference>
<dbReference type="Pfam" id="PF01077">
    <property type="entry name" value="NIR_SIR"/>
    <property type="match status" value="1"/>
</dbReference>
<dbReference type="Gene3D" id="3.50.50.60">
    <property type="entry name" value="FAD/NAD(P)-binding domain"/>
    <property type="match status" value="2"/>
</dbReference>
<dbReference type="InterPro" id="IPR016156">
    <property type="entry name" value="FAD/NAD-linked_Rdtase_dimer_sf"/>
</dbReference>
<feature type="domain" description="Rieske" evidence="17">
    <location>
        <begin position="902"/>
        <end position="958"/>
    </location>
</feature>
<gene>
    <name evidence="18" type="ORF">BZG36_03814</name>
</gene>
<dbReference type="InterPro" id="IPR036452">
    <property type="entry name" value="Ribo_hydro-like"/>
</dbReference>
<evidence type="ECO:0000256" key="4">
    <source>
        <dbReference type="ARBA" id="ARBA00005096"/>
    </source>
</evidence>
<comment type="cofactor">
    <cofactor evidence="1">
        <name>siroheme</name>
        <dbReference type="ChEBI" id="CHEBI:60052"/>
    </cofactor>
</comment>
<dbReference type="InterPro" id="IPR041854">
    <property type="entry name" value="BFD-like_2Fe2S-bd_dom_sf"/>
</dbReference>
<dbReference type="SUPFAM" id="SSF56014">
    <property type="entry name" value="Nitrite and sulphite reductase 4Fe-4S domain-like"/>
    <property type="match status" value="1"/>
</dbReference>
<dbReference type="InterPro" id="IPR045854">
    <property type="entry name" value="NO2/SO3_Rdtase_4Fe4S_sf"/>
</dbReference>
<dbReference type="Pfam" id="PF01156">
    <property type="entry name" value="IU_nuc_hydro"/>
    <property type="match status" value="1"/>
</dbReference>
<evidence type="ECO:0000313" key="18">
    <source>
        <dbReference type="EMBL" id="OZJ03814.1"/>
    </source>
</evidence>
<dbReference type="PANTHER" id="PTHR43809:SF1">
    <property type="entry name" value="NITRITE REDUCTASE (NADH) LARGE SUBUNIT"/>
    <property type="match status" value="1"/>
</dbReference>
<dbReference type="GO" id="GO:0051537">
    <property type="term" value="F:2 iron, 2 sulfur cluster binding"/>
    <property type="evidence" value="ECO:0007669"/>
    <property type="project" value="UniProtKB-KW"/>
</dbReference>
<dbReference type="PANTHER" id="PTHR43809">
    <property type="entry name" value="NITRITE REDUCTASE (NADH) LARGE SUBUNIT"/>
    <property type="match status" value="1"/>
</dbReference>
<dbReference type="GO" id="GO:0016799">
    <property type="term" value="F:hydrolase activity, hydrolyzing N-glycosyl compounds"/>
    <property type="evidence" value="ECO:0007669"/>
    <property type="project" value="InterPro"/>
</dbReference>
<evidence type="ECO:0000256" key="15">
    <source>
        <dbReference type="ARBA" id="ARBA00023063"/>
    </source>
</evidence>
<evidence type="ECO:0000256" key="1">
    <source>
        <dbReference type="ARBA" id="ARBA00001929"/>
    </source>
</evidence>
<accession>A0A261XZX7</accession>
<keyword evidence="8" id="KW-0285">Flavoprotein</keyword>
<dbReference type="AlphaFoldDB" id="A0A261XZX7"/>
<dbReference type="GO" id="GO:0046872">
    <property type="term" value="F:metal ion binding"/>
    <property type="evidence" value="ECO:0007669"/>
    <property type="project" value="UniProtKB-KW"/>
</dbReference>
<keyword evidence="12" id="KW-0560">Oxidoreductase</keyword>
<protein>
    <recommendedName>
        <fullName evidence="17">Rieske domain-containing protein</fullName>
    </recommendedName>
</protein>
<dbReference type="GO" id="GO:0050660">
    <property type="term" value="F:flavin adenine dinucleotide binding"/>
    <property type="evidence" value="ECO:0007669"/>
    <property type="project" value="InterPro"/>
</dbReference>
<organism evidence="18 19">
    <name type="scientific">Bifiguratus adelaidae</name>
    <dbReference type="NCBI Taxonomy" id="1938954"/>
    <lineage>
        <taxon>Eukaryota</taxon>
        <taxon>Fungi</taxon>
        <taxon>Fungi incertae sedis</taxon>
        <taxon>Mucoromycota</taxon>
        <taxon>Mucoromycotina</taxon>
        <taxon>Endogonomycetes</taxon>
        <taxon>Endogonales</taxon>
        <taxon>Endogonales incertae sedis</taxon>
        <taxon>Bifiguratus</taxon>
    </lineage>
</organism>
<dbReference type="GO" id="GO:0098809">
    <property type="term" value="F:nitrite reductase activity"/>
    <property type="evidence" value="ECO:0007669"/>
    <property type="project" value="InterPro"/>
</dbReference>
<keyword evidence="11" id="KW-0274">FAD</keyword>
<dbReference type="SUPFAM" id="SSF55124">
    <property type="entry name" value="Nitrite/Sulfite reductase N-terminal domain-like"/>
    <property type="match status" value="1"/>
</dbReference>
<evidence type="ECO:0000256" key="5">
    <source>
        <dbReference type="ARBA" id="ARBA00009176"/>
    </source>
</evidence>
<evidence type="ECO:0000256" key="7">
    <source>
        <dbReference type="ARBA" id="ARBA00022617"/>
    </source>
</evidence>
<keyword evidence="10" id="KW-0479">Metal-binding</keyword>
<dbReference type="Gene3D" id="1.10.10.1100">
    <property type="entry name" value="BFD-like [2Fe-2S]-binding domain"/>
    <property type="match status" value="1"/>
</dbReference>
<dbReference type="InterPro" id="IPR001910">
    <property type="entry name" value="Inosine/uridine_hydrolase_dom"/>
</dbReference>
<dbReference type="Gene3D" id="3.30.390.30">
    <property type="match status" value="1"/>
</dbReference>
<sequence length="1222" mass="134491">MPPSALEAVAESQGRTQDNGRKRVIVVGLGMVGVAFIEKLLDRDAVAREYSILVLGEENHVAYNRVGLTEFFAHRNVKDLYLNPESWYTDMDSTRFAYRIGIKVSGIDREHKSVVCADGKSFAYDILVLATGSDAVLPPDVATQGGKGVFVYRTISDFEQMIDWAERLDEGGIITKKRAIVVGGGLLGLEAAKAVKDMERFDDVTIVHRSKWLLSQQLDEVGGSFLVEKVRETGVTVRLSTEIKKIQWDDDKRLTSVTYQDGTTEDCQMLCYAIGIRSRDAIGAAAGLTCHKRGGIIINDQMKSSDDSIYAVGECANWREQTFGLIGPGVEMTDVLTWNMTQAKLHAPRSFTEPDLGTRLKLMGVDVASFGDFFADRNGPKKLPGRHGKKAKSAPTKDDVRALTYQDPFGGIYKKLIFSADGKYLLGGILFGNVSEYTKFNALVKAGRPLDKSPSEFLVGARGDDDAQVCSCHNVSKGALVVKIRDGTCKSIGELKSCTKAGTACGGCESTVKGIFNAEMKAMGAEVSNALCIHFSMSRADLFNVIMVRKFTTFEDVMKNVSTNPMASGCEICKPTIGSILASVYNRHVMDTQVHGLQDTNDRYLGNIQRNGTFSVIPRISAGEVTPEKLIVLGEVAKEYNLYCKITGGQRIDMFGAQKQDLPAIWKKLNDGGFESGHAYGKSLRTVKSCVGTTWCRYGIGDSVGMAVRLEERYKSIRSPHKIKGAVSGYVRDCAEFHNKDFGLVAVQAGFNVFVGGNGGMKPAHAQLLQENVLPDRVIALLDRYLMFYIRTADRLQRTARWLEALPGGIEYLRDVIVHDKLGICAELEKQMQELVGSFFDEWNVAIKDAKKKSAFRQFVNTDKRIGTIETVSERGQPRPADWPAELHMKTFVARHGQMKCGSPHPRYDENGSAYISCPLHKRNYILSNGEKAGSCKDDDAQSITTFEAKEEDGQVWLKLPPGVFAPYNATAEALGSDPTSGSNPNRIVKGAFIEGYPNTTVLEGVKAASYMVEMVKKYPGQVSIYATGAMTNVALAVILDDEFARRAKELVIMGGYVDDNMYQATGTTNEADINSDINLMIDPEAAKIALTAPFPKITIAGNVANQGIASQDFQAEIYQVKNSYSKLIHDYYPTIFPFWDETAMALLIDPTLATNTSIVYMDVDTAYSSPSYGNVHVYQKALMPPNVRTVHYVNTIDAKRFKNMIKNAVQYPKTCADLKKL</sequence>
<keyword evidence="7" id="KW-0349">Heme</keyword>
<evidence type="ECO:0000256" key="13">
    <source>
        <dbReference type="ARBA" id="ARBA00023004"/>
    </source>
</evidence>
<dbReference type="NCBIfam" id="TIGR02374">
    <property type="entry name" value="nitri_red_nirB"/>
    <property type="match status" value="1"/>
</dbReference>
<dbReference type="SUPFAM" id="SSF50022">
    <property type="entry name" value="ISP domain"/>
    <property type="match status" value="1"/>
</dbReference>
<dbReference type="InterPro" id="IPR017941">
    <property type="entry name" value="Rieske_2Fe-2S"/>
</dbReference>